<keyword evidence="10" id="KW-1185">Reference proteome</keyword>
<dbReference type="Gene3D" id="3.40.970.10">
    <property type="entry name" value="Ribonuclease H1, N-terminal domain"/>
    <property type="match status" value="1"/>
</dbReference>
<dbReference type="RefSeq" id="WP_022515990.1">
    <property type="nucleotide sequence ID" value="NZ_JACOQH010000001.1"/>
</dbReference>
<dbReference type="InterPro" id="IPR011320">
    <property type="entry name" value="RNase_H1_N"/>
</dbReference>
<evidence type="ECO:0000256" key="6">
    <source>
        <dbReference type="ARBA" id="ARBA00022759"/>
    </source>
</evidence>
<gene>
    <name evidence="9" type="ORF">H8Z76_00485</name>
</gene>
<dbReference type="SUPFAM" id="SSF53098">
    <property type="entry name" value="Ribonuclease H-like"/>
    <property type="match status" value="1"/>
</dbReference>
<evidence type="ECO:0000256" key="4">
    <source>
        <dbReference type="ARBA" id="ARBA00022722"/>
    </source>
</evidence>
<keyword evidence="6" id="KW-0255">Endonuclease</keyword>
<comment type="caution">
    <text evidence="9">The sequence shown here is derived from an EMBL/GenBank/DDBJ whole genome shotgun (WGS) entry which is preliminary data.</text>
</comment>
<feature type="domain" description="RNase H type-1" evidence="8">
    <location>
        <begin position="67"/>
        <end position="204"/>
    </location>
</feature>
<name>A0ABR7I6G3_9FIRM</name>
<dbReference type="InterPro" id="IPR002156">
    <property type="entry name" value="RNaseH_domain"/>
</dbReference>
<sequence>MAQKYYAVRTGKKPGIYNTWEECKAVVDGYPGAQYKSFKTREEAEAFAGVSGAAGIEKKEKAATDIDGTKAYAFVDGSYHAKTGVYGYGGFLVYDGKREILQGNGNDAEMASMRNVAGEICGSMAAMKKAVELGLKELVIYYDYMGIEMWAKGLWKRNKKGTMAYYDYAAEVQKELKLTFVKVKGHSGIEGNEEADRLAKESVGIV</sequence>
<evidence type="ECO:0000256" key="5">
    <source>
        <dbReference type="ARBA" id="ARBA00022723"/>
    </source>
</evidence>
<dbReference type="CDD" id="cd09277">
    <property type="entry name" value="RNase_HI_bacteria_like"/>
    <property type="match status" value="1"/>
</dbReference>
<protein>
    <recommendedName>
        <fullName evidence="3">ribonuclease H</fullName>
        <ecNumber evidence="3">3.1.26.4</ecNumber>
    </recommendedName>
</protein>
<dbReference type="Gene3D" id="3.30.420.10">
    <property type="entry name" value="Ribonuclease H-like superfamily/Ribonuclease H"/>
    <property type="match status" value="1"/>
</dbReference>
<dbReference type="Pfam" id="PF01693">
    <property type="entry name" value="Cauli_VI"/>
    <property type="match status" value="1"/>
</dbReference>
<keyword evidence="7" id="KW-0378">Hydrolase</keyword>
<proteinExistence type="inferred from homology"/>
<dbReference type="SUPFAM" id="SSF55658">
    <property type="entry name" value="L9 N-domain-like"/>
    <property type="match status" value="1"/>
</dbReference>
<dbReference type="Pfam" id="PF00075">
    <property type="entry name" value="RNase_H"/>
    <property type="match status" value="1"/>
</dbReference>
<accession>A0ABR7I6G3</accession>
<evidence type="ECO:0000256" key="7">
    <source>
        <dbReference type="ARBA" id="ARBA00022801"/>
    </source>
</evidence>
<dbReference type="InterPro" id="IPR037056">
    <property type="entry name" value="RNase_H1_N_sf"/>
</dbReference>
<dbReference type="InterPro" id="IPR012337">
    <property type="entry name" value="RNaseH-like_sf"/>
</dbReference>
<reference evidence="9 10" key="1">
    <citation type="submission" date="2020-08" db="EMBL/GenBank/DDBJ databases">
        <title>Genome public.</title>
        <authorList>
            <person name="Liu C."/>
            <person name="Sun Q."/>
        </authorList>
    </citation>
    <scope>NUCLEOTIDE SEQUENCE [LARGE SCALE GENOMIC DNA]</scope>
    <source>
        <strain evidence="9 10">BX0805</strain>
    </source>
</reference>
<comment type="catalytic activity">
    <reaction evidence="1">
        <text>Endonucleolytic cleavage to 5'-phosphomonoester.</text>
        <dbReference type="EC" id="3.1.26.4"/>
    </reaction>
</comment>
<keyword evidence="5" id="KW-0479">Metal-binding</keyword>
<organism evidence="9 10">
    <name type="scientific">Roseburia yibonii</name>
    <dbReference type="NCBI Taxonomy" id="2763063"/>
    <lineage>
        <taxon>Bacteria</taxon>
        <taxon>Bacillati</taxon>
        <taxon>Bacillota</taxon>
        <taxon>Clostridia</taxon>
        <taxon>Lachnospirales</taxon>
        <taxon>Lachnospiraceae</taxon>
        <taxon>Roseburia</taxon>
    </lineage>
</organism>
<evidence type="ECO:0000313" key="9">
    <source>
        <dbReference type="EMBL" id="MBC5752514.1"/>
    </source>
</evidence>
<dbReference type="InterPro" id="IPR036397">
    <property type="entry name" value="RNaseH_sf"/>
</dbReference>
<dbReference type="InterPro" id="IPR009027">
    <property type="entry name" value="Ribosomal_bL9/RNase_H1_N"/>
</dbReference>
<evidence type="ECO:0000313" key="10">
    <source>
        <dbReference type="Proteomes" id="UP000621540"/>
    </source>
</evidence>
<dbReference type="InterPro" id="IPR050092">
    <property type="entry name" value="RNase_H"/>
</dbReference>
<dbReference type="Proteomes" id="UP000621540">
    <property type="component" value="Unassembled WGS sequence"/>
</dbReference>
<dbReference type="EC" id="3.1.26.4" evidence="3"/>
<evidence type="ECO:0000256" key="1">
    <source>
        <dbReference type="ARBA" id="ARBA00000077"/>
    </source>
</evidence>
<dbReference type="PROSITE" id="PS50879">
    <property type="entry name" value="RNASE_H_1"/>
    <property type="match status" value="1"/>
</dbReference>
<evidence type="ECO:0000256" key="3">
    <source>
        <dbReference type="ARBA" id="ARBA00012180"/>
    </source>
</evidence>
<evidence type="ECO:0000256" key="2">
    <source>
        <dbReference type="ARBA" id="ARBA00005300"/>
    </source>
</evidence>
<dbReference type="PANTHER" id="PTHR10642">
    <property type="entry name" value="RIBONUCLEASE H1"/>
    <property type="match status" value="1"/>
</dbReference>
<dbReference type="EMBL" id="JACOQH010000001">
    <property type="protein sequence ID" value="MBC5752514.1"/>
    <property type="molecule type" value="Genomic_DNA"/>
</dbReference>
<comment type="similarity">
    <text evidence="2">Belongs to the RNase H family.</text>
</comment>
<evidence type="ECO:0000259" key="8">
    <source>
        <dbReference type="PROSITE" id="PS50879"/>
    </source>
</evidence>
<dbReference type="PANTHER" id="PTHR10642:SF26">
    <property type="entry name" value="RIBONUCLEASE H1"/>
    <property type="match status" value="1"/>
</dbReference>
<keyword evidence="4" id="KW-0540">Nuclease</keyword>